<sequence length="392" mass="47127">MLPVQISASETETFQEEWIQQNEYLLKILKVKHPIENHNPAKFYRQVKKRQTVFFEVKKREFDDHEISIYMHKDYIYGEVNIFKKCFQFKINGSNQNYEIELNNYKYGKDYVRIYTNIKRFTKRKENNIDFRYVYSRRQSKYNLAWAFTCQVESNMIKNSEVSTKNFQTGKSVYKFQDYSILLVKFDENLMETPLVNNKANPEYFWQENIYTKFIFSTIKSNEFWTPALTQFTYLQDASRKDASIFPAEFTIFEPHNIYIINGRSKESVEFDKISEKVKDNMLVQTYNPAIKMRYDEKAREFVIDENGTLPYHLPLRYSGNISNSFLLSDKTNRDWVELNYSQLIKKPIFDKYTGQIKLEMKNLKFTNETKDKLFTNFDSLHSFNVSELKKI</sequence>
<dbReference type="RefSeq" id="WP_121940754.1">
    <property type="nucleotide sequence ID" value="NZ_CP137846.1"/>
</dbReference>
<reference evidence="1 2" key="1">
    <citation type="submission" date="2018-10" db="EMBL/GenBank/DDBJ databases">
        <title>Genomic Encyclopedia of Archaeal and Bacterial Type Strains, Phase II (KMG-II): from individual species to whole genera.</title>
        <authorList>
            <person name="Goeker M."/>
        </authorList>
    </citation>
    <scope>NUCLEOTIDE SEQUENCE [LARGE SCALE GENOMIC DNA]</scope>
    <source>
        <strain evidence="1 2">ATCC 29870</strain>
    </source>
</reference>
<comment type="caution">
    <text evidence="1">The sequence shown here is derived from an EMBL/GenBank/DDBJ whole genome shotgun (WGS) entry which is preliminary data.</text>
</comment>
<gene>
    <name evidence="1" type="ORF">JN00_0276</name>
</gene>
<evidence type="ECO:0000313" key="1">
    <source>
        <dbReference type="EMBL" id="RMA78634.1"/>
    </source>
</evidence>
<evidence type="ECO:0000313" key="2">
    <source>
        <dbReference type="Proteomes" id="UP000267246"/>
    </source>
</evidence>
<dbReference type="AlphaFoldDB" id="A0A3M0A2G1"/>
<dbReference type="OrthoDB" id="395525at2"/>
<organism evidence="1 2">
    <name type="scientific">Metamycoplasma subdolum</name>
    <dbReference type="NCBI Taxonomy" id="92407"/>
    <lineage>
        <taxon>Bacteria</taxon>
        <taxon>Bacillati</taxon>
        <taxon>Mycoplasmatota</taxon>
        <taxon>Mycoplasmoidales</taxon>
        <taxon>Metamycoplasmataceae</taxon>
        <taxon>Metamycoplasma</taxon>
    </lineage>
</organism>
<proteinExistence type="predicted"/>
<dbReference type="Proteomes" id="UP000267246">
    <property type="component" value="Unassembled WGS sequence"/>
</dbReference>
<dbReference type="EMBL" id="REFI01000006">
    <property type="protein sequence ID" value="RMA78634.1"/>
    <property type="molecule type" value="Genomic_DNA"/>
</dbReference>
<protein>
    <submittedName>
        <fullName evidence="1">Uncharacterized protein</fullName>
    </submittedName>
</protein>
<accession>A0A3M0A2G1</accession>
<name>A0A3M0A2G1_9BACT</name>
<keyword evidence="2" id="KW-1185">Reference proteome</keyword>